<dbReference type="SUPFAM" id="SSF46785">
    <property type="entry name" value="Winged helix' DNA-binding domain"/>
    <property type="match status" value="1"/>
</dbReference>
<evidence type="ECO:0000313" key="2">
    <source>
        <dbReference type="EMBL" id="ONM46853.1"/>
    </source>
</evidence>
<dbReference type="GO" id="GO:0006950">
    <property type="term" value="P:response to stress"/>
    <property type="evidence" value="ECO:0007669"/>
    <property type="project" value="TreeGrafter"/>
</dbReference>
<dbReference type="EMBL" id="MUMY01000019">
    <property type="protein sequence ID" value="ONM46853.1"/>
    <property type="molecule type" value="Genomic_DNA"/>
</dbReference>
<dbReference type="PANTHER" id="PTHR33164:SF99">
    <property type="entry name" value="MARR FAMILY REGULATORY PROTEIN"/>
    <property type="match status" value="1"/>
</dbReference>
<dbReference type="GO" id="GO:0003700">
    <property type="term" value="F:DNA-binding transcription factor activity"/>
    <property type="evidence" value="ECO:0007669"/>
    <property type="project" value="InterPro"/>
</dbReference>
<accession>A0A1W0B9P9</accession>
<evidence type="ECO:0000313" key="3">
    <source>
        <dbReference type="Proteomes" id="UP000188836"/>
    </source>
</evidence>
<evidence type="ECO:0000259" key="1">
    <source>
        <dbReference type="SMART" id="SM00347"/>
    </source>
</evidence>
<dbReference type="CDD" id="cd00090">
    <property type="entry name" value="HTH_ARSR"/>
    <property type="match status" value="1"/>
</dbReference>
<dbReference type="OrthoDB" id="122135at2"/>
<dbReference type="STRING" id="1538463.B0T36_20470"/>
<dbReference type="InterPro" id="IPR036390">
    <property type="entry name" value="WH_DNA-bd_sf"/>
</dbReference>
<dbReference type="InterPro" id="IPR011991">
    <property type="entry name" value="ArsR-like_HTH"/>
</dbReference>
<dbReference type="InterPro" id="IPR000835">
    <property type="entry name" value="HTH_MarR-typ"/>
</dbReference>
<dbReference type="SMART" id="SM00347">
    <property type="entry name" value="HTH_MARR"/>
    <property type="match status" value="1"/>
</dbReference>
<reference evidence="2 3" key="1">
    <citation type="journal article" date="2016" name="Antonie Van Leeuwenhoek">
        <title>Nocardia donostiensis sp. nov., isolated from human respiratory specimens.</title>
        <authorList>
            <person name="Ercibengoa M."/>
            <person name="Bell M."/>
            <person name="Marimon J.M."/>
            <person name="Humrighouse B."/>
            <person name="Klenk H.P."/>
            <person name="Potter G."/>
            <person name="Perez-Trallero E."/>
        </authorList>
    </citation>
    <scope>NUCLEOTIDE SEQUENCE [LARGE SCALE GENOMIC DNA]</scope>
    <source>
        <strain evidence="2 3">X1655</strain>
    </source>
</reference>
<protein>
    <submittedName>
        <fullName evidence="2">MarR family transcriptional regulator</fullName>
    </submittedName>
</protein>
<dbReference type="Proteomes" id="UP000188836">
    <property type="component" value="Unassembled WGS sequence"/>
</dbReference>
<gene>
    <name evidence="2" type="ORF">B0T46_20420</name>
</gene>
<name>A0A1W0B9P9_9NOCA</name>
<proteinExistence type="predicted"/>
<keyword evidence="3" id="KW-1185">Reference proteome</keyword>
<sequence>MSTATGGHELPLRMLLGFRSAVDEVHAELAENGHPDLRPLHGFVFQAIGRAGGRNGCTAADLGRILGISKQAAGKHVESLERLGYLAPGRDPADARRKVYTLTPRAVDALEQSERAFARTHRRWAATIGAERLAALEADLRLLVPGEIFGLDTPSWFAGR</sequence>
<feature type="domain" description="HTH marR-type" evidence="1">
    <location>
        <begin position="30"/>
        <end position="133"/>
    </location>
</feature>
<dbReference type="PANTHER" id="PTHR33164">
    <property type="entry name" value="TRANSCRIPTIONAL REGULATOR, MARR FAMILY"/>
    <property type="match status" value="1"/>
</dbReference>
<dbReference type="InterPro" id="IPR039422">
    <property type="entry name" value="MarR/SlyA-like"/>
</dbReference>
<dbReference type="RefSeq" id="WP_077119852.1">
    <property type="nucleotide sequence ID" value="NZ_LOKT01000015.1"/>
</dbReference>
<dbReference type="AlphaFoldDB" id="A0A1W0B9P9"/>
<comment type="caution">
    <text evidence="2">The sequence shown here is derived from an EMBL/GenBank/DDBJ whole genome shotgun (WGS) entry which is preliminary data.</text>
</comment>
<organism evidence="2 3">
    <name type="scientific">Nocardia donostiensis</name>
    <dbReference type="NCBI Taxonomy" id="1538463"/>
    <lineage>
        <taxon>Bacteria</taxon>
        <taxon>Bacillati</taxon>
        <taxon>Actinomycetota</taxon>
        <taxon>Actinomycetes</taxon>
        <taxon>Mycobacteriales</taxon>
        <taxon>Nocardiaceae</taxon>
        <taxon>Nocardia</taxon>
    </lineage>
</organism>
<dbReference type="Pfam" id="PF12802">
    <property type="entry name" value="MarR_2"/>
    <property type="match status" value="1"/>
</dbReference>
<dbReference type="Gene3D" id="1.10.10.10">
    <property type="entry name" value="Winged helix-like DNA-binding domain superfamily/Winged helix DNA-binding domain"/>
    <property type="match status" value="1"/>
</dbReference>
<dbReference type="InterPro" id="IPR036388">
    <property type="entry name" value="WH-like_DNA-bd_sf"/>
</dbReference>